<protein>
    <submittedName>
        <fullName evidence="3">Uncharacterized protein</fullName>
    </submittedName>
</protein>
<gene>
    <name evidence="3" type="ORF">TCAL_15706</name>
</gene>
<keyword evidence="2" id="KW-0732">Signal</keyword>
<proteinExistence type="predicted"/>
<dbReference type="OrthoDB" id="303913at2759"/>
<comment type="caution">
    <text evidence="3">The sequence shown here is derived from an EMBL/GenBank/DDBJ whole genome shotgun (WGS) entry which is preliminary data.</text>
</comment>
<evidence type="ECO:0000313" key="3">
    <source>
        <dbReference type="EMBL" id="TRY73947.1"/>
    </source>
</evidence>
<organism evidence="3 4">
    <name type="scientific">Tigriopus californicus</name>
    <name type="common">Marine copepod</name>
    <dbReference type="NCBI Taxonomy" id="6832"/>
    <lineage>
        <taxon>Eukaryota</taxon>
        <taxon>Metazoa</taxon>
        <taxon>Ecdysozoa</taxon>
        <taxon>Arthropoda</taxon>
        <taxon>Crustacea</taxon>
        <taxon>Multicrustacea</taxon>
        <taxon>Hexanauplia</taxon>
        <taxon>Copepoda</taxon>
        <taxon>Harpacticoida</taxon>
        <taxon>Harpacticidae</taxon>
        <taxon>Tigriopus</taxon>
    </lineage>
</organism>
<dbReference type="EMBL" id="VCGU01000007">
    <property type="protein sequence ID" value="TRY73947.1"/>
    <property type="molecule type" value="Genomic_DNA"/>
</dbReference>
<evidence type="ECO:0000256" key="1">
    <source>
        <dbReference type="SAM" id="MobiDB-lite"/>
    </source>
</evidence>
<name>A0A553P8F0_TIGCA</name>
<feature type="chain" id="PRO_5022176337" evidence="2">
    <location>
        <begin position="22"/>
        <end position="219"/>
    </location>
</feature>
<accession>A0A553P8F0</accession>
<dbReference type="Proteomes" id="UP000318571">
    <property type="component" value="Chromosome 3"/>
</dbReference>
<evidence type="ECO:0000313" key="4">
    <source>
        <dbReference type="Proteomes" id="UP000318571"/>
    </source>
</evidence>
<keyword evidence="4" id="KW-1185">Reference proteome</keyword>
<evidence type="ECO:0000256" key="2">
    <source>
        <dbReference type="SAM" id="SignalP"/>
    </source>
</evidence>
<feature type="signal peptide" evidence="2">
    <location>
        <begin position="1"/>
        <end position="21"/>
    </location>
</feature>
<dbReference type="AlphaFoldDB" id="A0A553P8F0"/>
<feature type="region of interest" description="Disordered" evidence="1">
    <location>
        <begin position="176"/>
        <end position="219"/>
    </location>
</feature>
<reference evidence="3 4" key="1">
    <citation type="journal article" date="2018" name="Nat. Ecol. Evol.">
        <title>Genomic signatures of mitonuclear coevolution across populations of Tigriopus californicus.</title>
        <authorList>
            <person name="Barreto F.S."/>
            <person name="Watson E.T."/>
            <person name="Lima T.G."/>
            <person name="Willett C.S."/>
            <person name="Edmands S."/>
            <person name="Li W."/>
            <person name="Burton R.S."/>
        </authorList>
    </citation>
    <scope>NUCLEOTIDE SEQUENCE [LARGE SCALE GENOMIC DNA]</scope>
    <source>
        <strain evidence="3 4">San Diego</strain>
    </source>
</reference>
<sequence length="219" mass="23783">MRSVFALALGISVFFSTQVLAQNDLEVVATGIQDDPEIKLLVCGICQCSNPLCNLTCVQECFCEACDCVNGSRCRRECNRCSDFCRNCNCRVPECASECPKCVANCNTCECGESPICNRVCPKCFNCDICDCNLSLACNSNCLKCNTDCSTCRCSLSDCESQCRKCSCPVRPPLLDGNESQKPEDGSTISELDVGDDLYSDGPSKGADDYGSSSQYDQY</sequence>